<organism evidence="3 4">
    <name type="scientific">Pyrenophora teres f. teres</name>
    <dbReference type="NCBI Taxonomy" id="97479"/>
    <lineage>
        <taxon>Eukaryota</taxon>
        <taxon>Fungi</taxon>
        <taxon>Dikarya</taxon>
        <taxon>Ascomycota</taxon>
        <taxon>Pezizomycotina</taxon>
        <taxon>Dothideomycetes</taxon>
        <taxon>Pleosporomycetidae</taxon>
        <taxon>Pleosporales</taxon>
        <taxon>Pleosporineae</taxon>
        <taxon>Pleosporaceae</taxon>
        <taxon>Pyrenophora</taxon>
    </lineage>
</organism>
<dbReference type="Gene3D" id="1.25.40.20">
    <property type="entry name" value="Ankyrin repeat-containing domain"/>
    <property type="match status" value="1"/>
</dbReference>
<gene>
    <name evidence="3" type="ORF">PTTW11_04482</name>
</gene>
<dbReference type="EMBL" id="HG992980">
    <property type="protein sequence ID" value="CAE7030327.1"/>
    <property type="molecule type" value="Genomic_DNA"/>
</dbReference>
<reference evidence="3" key="1">
    <citation type="submission" date="2021-02" db="EMBL/GenBank/DDBJ databases">
        <authorList>
            <person name="Syme A R."/>
            <person name="Syme A R."/>
            <person name="Moolhuijzen P."/>
        </authorList>
    </citation>
    <scope>NUCLEOTIDE SEQUENCE</scope>
    <source>
        <strain evidence="3">W1-1</strain>
    </source>
</reference>
<dbReference type="PANTHER" id="PTHR24189:SF50">
    <property type="entry name" value="ANKYRIN REPEAT AND SOCS BOX PROTEIN 2"/>
    <property type="match status" value="1"/>
</dbReference>
<protein>
    <submittedName>
        <fullName evidence="3">Ankyrin</fullName>
    </submittedName>
</protein>
<dbReference type="SUPFAM" id="SSF48403">
    <property type="entry name" value="Ankyrin repeat"/>
    <property type="match status" value="1"/>
</dbReference>
<dbReference type="PROSITE" id="PS50088">
    <property type="entry name" value="ANK_REPEAT"/>
    <property type="match status" value="1"/>
</dbReference>
<evidence type="ECO:0000313" key="4">
    <source>
        <dbReference type="Proteomes" id="UP000472372"/>
    </source>
</evidence>
<dbReference type="InterPro" id="IPR002110">
    <property type="entry name" value="Ankyrin_rpt"/>
</dbReference>
<dbReference type="AlphaFoldDB" id="A0A6S6VZ69"/>
<dbReference type="InterPro" id="IPR050745">
    <property type="entry name" value="Multifunctional_regulatory"/>
</dbReference>
<evidence type="ECO:0000256" key="2">
    <source>
        <dbReference type="ARBA" id="ARBA00023043"/>
    </source>
</evidence>
<dbReference type="InterPro" id="IPR036770">
    <property type="entry name" value="Ankyrin_rpt-contain_sf"/>
</dbReference>
<evidence type="ECO:0000313" key="3">
    <source>
        <dbReference type="EMBL" id="CAE7030327.1"/>
    </source>
</evidence>
<name>A0A6S6VZ69_9PLEO</name>
<dbReference type="PROSITE" id="PS50297">
    <property type="entry name" value="ANK_REP_REGION"/>
    <property type="match status" value="1"/>
</dbReference>
<keyword evidence="2" id="KW-0040">ANK repeat</keyword>
<accession>A0A6S6VZ69</accession>
<dbReference type="SMART" id="SM00248">
    <property type="entry name" value="ANK"/>
    <property type="match status" value="2"/>
</dbReference>
<dbReference type="PANTHER" id="PTHR24189">
    <property type="entry name" value="MYOTROPHIN"/>
    <property type="match status" value="1"/>
</dbReference>
<keyword evidence="1" id="KW-0677">Repeat</keyword>
<dbReference type="Pfam" id="PF12796">
    <property type="entry name" value="Ank_2"/>
    <property type="match status" value="1"/>
</dbReference>
<dbReference type="Proteomes" id="UP000472372">
    <property type="component" value="Chromosome 4"/>
</dbReference>
<proteinExistence type="predicted"/>
<sequence length="134" mass="15360">MLAAPLDLIDYLFSRGANHHCGQLLHWAVIRDKDDALQVVRRVVELGVPINEIKYENDPPGWSARKWFDLGTPLHRAVELGKLEIVRYLLEVGANPVKLDTKGKTPQYWAEKNKFTETALILKEAEERQLDIQC</sequence>
<evidence type="ECO:0000256" key="1">
    <source>
        <dbReference type="ARBA" id="ARBA00022737"/>
    </source>
</evidence>